<name>A0A7I4Z712_HAECO</name>
<protein>
    <submittedName>
        <fullName evidence="3">Reverse transcriptase domain-containing protein</fullName>
    </submittedName>
</protein>
<feature type="domain" description="Reverse transcriptase" evidence="1">
    <location>
        <begin position="1"/>
        <end position="101"/>
    </location>
</feature>
<dbReference type="PROSITE" id="PS50878">
    <property type="entry name" value="RT_POL"/>
    <property type="match status" value="1"/>
</dbReference>
<evidence type="ECO:0000259" key="1">
    <source>
        <dbReference type="PROSITE" id="PS50878"/>
    </source>
</evidence>
<proteinExistence type="predicted"/>
<dbReference type="AlphaFoldDB" id="A0A7I4Z712"/>
<accession>A0A7I4Z712</accession>
<dbReference type="OrthoDB" id="5872222at2759"/>
<dbReference type="Proteomes" id="UP000025227">
    <property type="component" value="Unplaced"/>
</dbReference>
<reference evidence="3" key="1">
    <citation type="submission" date="2020-12" db="UniProtKB">
        <authorList>
            <consortium name="WormBaseParasite"/>
        </authorList>
    </citation>
    <scope>IDENTIFICATION</scope>
    <source>
        <strain evidence="3">MHco3</strain>
    </source>
</reference>
<sequence>MSAVPQGRVLSPVFFNIFTAELPEMLREAGVTPKVYADDIKIYKAISLSVEADSQELQRVTDLRVSWWKNWQLPIASHKAVYMRLRSCNSPTRMYAVGGVLLSAVQSVRDLGFYYIDNLDFTEHTKARIGVAELRTFQIFRGLSLTNKGALLCFQVVCATSGRIEHYGFQRQE</sequence>
<evidence type="ECO:0000313" key="3">
    <source>
        <dbReference type="WBParaSite" id="HCON_00191160-00001"/>
    </source>
</evidence>
<evidence type="ECO:0000313" key="2">
    <source>
        <dbReference type="Proteomes" id="UP000025227"/>
    </source>
</evidence>
<dbReference type="InterPro" id="IPR000477">
    <property type="entry name" value="RT_dom"/>
</dbReference>
<dbReference type="Pfam" id="PF00078">
    <property type="entry name" value="RVT_1"/>
    <property type="match status" value="1"/>
</dbReference>
<organism evidence="2 3">
    <name type="scientific">Haemonchus contortus</name>
    <name type="common">Barber pole worm</name>
    <dbReference type="NCBI Taxonomy" id="6289"/>
    <lineage>
        <taxon>Eukaryota</taxon>
        <taxon>Metazoa</taxon>
        <taxon>Ecdysozoa</taxon>
        <taxon>Nematoda</taxon>
        <taxon>Chromadorea</taxon>
        <taxon>Rhabditida</taxon>
        <taxon>Rhabditina</taxon>
        <taxon>Rhabditomorpha</taxon>
        <taxon>Strongyloidea</taxon>
        <taxon>Trichostrongylidae</taxon>
        <taxon>Haemonchus</taxon>
    </lineage>
</organism>
<keyword evidence="2" id="KW-1185">Reference proteome</keyword>
<dbReference type="OMA" id="IHSHACC"/>
<dbReference type="WBParaSite" id="HCON_00191160-00001">
    <property type="protein sequence ID" value="HCON_00191160-00001"/>
    <property type="gene ID" value="HCON_00191160"/>
</dbReference>
<dbReference type="PANTHER" id="PTHR33332">
    <property type="entry name" value="REVERSE TRANSCRIPTASE DOMAIN-CONTAINING PROTEIN"/>
    <property type="match status" value="1"/>
</dbReference>